<comment type="caution">
    <text evidence="1">The sequence shown here is derived from an EMBL/GenBank/DDBJ whole genome shotgun (WGS) entry which is preliminary data.</text>
</comment>
<dbReference type="SUPFAM" id="SSF54523">
    <property type="entry name" value="Pili subunits"/>
    <property type="match status" value="1"/>
</dbReference>
<dbReference type="EMBL" id="MFZH01000032">
    <property type="protein sequence ID" value="OGK18444.1"/>
    <property type="molecule type" value="Genomic_DNA"/>
</dbReference>
<sequence>MDHMAKNSGFTFLEILIVVFIITLLSGATATGYTGFNEQKKLDKDTQDMSSTLELAKKKARAGDKSSLAQTGTDYSTCELDGYKVKLLTATTYQLAASMCAPTVGSCPIVSGCSDVSIAPYALSSSVTMSPATGEVFFNNGGLNVSGITSVVFTNSKNNKTKTVSIFTSGAIETN</sequence>
<protein>
    <recommendedName>
        <fullName evidence="3">General secretion pathway GspH domain-containing protein</fullName>
    </recommendedName>
</protein>
<evidence type="ECO:0000313" key="1">
    <source>
        <dbReference type="EMBL" id="OGK18444.1"/>
    </source>
</evidence>
<dbReference type="Pfam" id="PF07963">
    <property type="entry name" value="N_methyl"/>
    <property type="match status" value="1"/>
</dbReference>
<dbReference type="AlphaFoldDB" id="A0A1F7GI49"/>
<organism evidence="1 2">
    <name type="scientific">Candidatus Roizmanbacteria bacterium RIFCSPHIGHO2_01_FULL_39_24</name>
    <dbReference type="NCBI Taxonomy" id="1802032"/>
    <lineage>
        <taxon>Bacteria</taxon>
        <taxon>Candidatus Roizmaniibacteriota</taxon>
    </lineage>
</organism>
<dbReference type="InterPro" id="IPR045584">
    <property type="entry name" value="Pilin-like"/>
</dbReference>
<evidence type="ECO:0000313" key="2">
    <source>
        <dbReference type="Proteomes" id="UP000176850"/>
    </source>
</evidence>
<gene>
    <name evidence="1" type="ORF">A2799_03985</name>
</gene>
<evidence type="ECO:0008006" key="3">
    <source>
        <dbReference type="Google" id="ProtNLM"/>
    </source>
</evidence>
<proteinExistence type="predicted"/>
<dbReference type="NCBIfam" id="TIGR02532">
    <property type="entry name" value="IV_pilin_GFxxxE"/>
    <property type="match status" value="1"/>
</dbReference>
<reference evidence="1 2" key="1">
    <citation type="journal article" date="2016" name="Nat. Commun.">
        <title>Thousands of microbial genomes shed light on interconnected biogeochemical processes in an aquifer system.</title>
        <authorList>
            <person name="Anantharaman K."/>
            <person name="Brown C.T."/>
            <person name="Hug L.A."/>
            <person name="Sharon I."/>
            <person name="Castelle C.J."/>
            <person name="Probst A.J."/>
            <person name="Thomas B.C."/>
            <person name="Singh A."/>
            <person name="Wilkins M.J."/>
            <person name="Karaoz U."/>
            <person name="Brodie E.L."/>
            <person name="Williams K.H."/>
            <person name="Hubbard S.S."/>
            <person name="Banfield J.F."/>
        </authorList>
    </citation>
    <scope>NUCLEOTIDE SEQUENCE [LARGE SCALE GENOMIC DNA]</scope>
</reference>
<dbReference type="InterPro" id="IPR012902">
    <property type="entry name" value="N_methyl_site"/>
</dbReference>
<dbReference type="Proteomes" id="UP000176850">
    <property type="component" value="Unassembled WGS sequence"/>
</dbReference>
<accession>A0A1F7GI49</accession>
<name>A0A1F7GI49_9BACT</name>